<dbReference type="EMBL" id="JAAIUW010000002">
    <property type="protein sequence ID" value="KAF7841135.1"/>
    <property type="molecule type" value="Genomic_DNA"/>
</dbReference>
<proteinExistence type="predicted"/>
<gene>
    <name evidence="1" type="ORF">G2W53_003433</name>
</gene>
<name>A0A834XA66_9FABA</name>
<comment type="caution">
    <text evidence="1">The sequence shown here is derived from an EMBL/GenBank/DDBJ whole genome shotgun (WGS) entry which is preliminary data.</text>
</comment>
<organism evidence="1 2">
    <name type="scientific">Senna tora</name>
    <dbReference type="NCBI Taxonomy" id="362788"/>
    <lineage>
        <taxon>Eukaryota</taxon>
        <taxon>Viridiplantae</taxon>
        <taxon>Streptophyta</taxon>
        <taxon>Embryophyta</taxon>
        <taxon>Tracheophyta</taxon>
        <taxon>Spermatophyta</taxon>
        <taxon>Magnoliopsida</taxon>
        <taxon>eudicotyledons</taxon>
        <taxon>Gunneridae</taxon>
        <taxon>Pentapetalae</taxon>
        <taxon>rosids</taxon>
        <taxon>fabids</taxon>
        <taxon>Fabales</taxon>
        <taxon>Fabaceae</taxon>
        <taxon>Caesalpinioideae</taxon>
        <taxon>Cassia clade</taxon>
        <taxon>Senna</taxon>
    </lineage>
</organism>
<sequence>MGIRVISGVFQQILRVGSKRKHEISGRSSKIGSNNNNDIVDVPKGHFAVAEEEYGFQHPMGILVIPCAIDDFVALTSHFNQS</sequence>
<evidence type="ECO:0000313" key="1">
    <source>
        <dbReference type="EMBL" id="KAF7841135.1"/>
    </source>
</evidence>
<protein>
    <submittedName>
        <fullName evidence="1">Auxin-induced protein X10A-like</fullName>
    </submittedName>
</protein>
<dbReference type="AlphaFoldDB" id="A0A834XA66"/>
<reference evidence="1" key="1">
    <citation type="submission" date="2020-09" db="EMBL/GenBank/DDBJ databases">
        <title>Genome-Enabled Discovery of Anthraquinone Biosynthesis in Senna tora.</title>
        <authorList>
            <person name="Kang S.-H."/>
            <person name="Pandey R.P."/>
            <person name="Lee C.-M."/>
            <person name="Sim J.-S."/>
            <person name="Jeong J.-T."/>
            <person name="Choi B.-S."/>
            <person name="Jung M."/>
            <person name="Ginzburg D."/>
            <person name="Zhao K."/>
            <person name="Won S.Y."/>
            <person name="Oh T.-J."/>
            <person name="Yu Y."/>
            <person name="Kim N.-H."/>
            <person name="Lee O.R."/>
            <person name="Lee T.-H."/>
            <person name="Bashyal P."/>
            <person name="Kim T.-S."/>
            <person name="Lee W.-H."/>
            <person name="Kawkins C."/>
            <person name="Kim C.-K."/>
            <person name="Kim J.S."/>
            <person name="Ahn B.O."/>
            <person name="Rhee S.Y."/>
            <person name="Sohng J.K."/>
        </authorList>
    </citation>
    <scope>NUCLEOTIDE SEQUENCE</scope>
    <source>
        <tissue evidence="1">Leaf</tissue>
    </source>
</reference>
<evidence type="ECO:0000313" key="2">
    <source>
        <dbReference type="Proteomes" id="UP000634136"/>
    </source>
</evidence>
<accession>A0A834XA66</accession>
<dbReference type="Proteomes" id="UP000634136">
    <property type="component" value="Unassembled WGS sequence"/>
</dbReference>
<keyword evidence="2" id="KW-1185">Reference proteome</keyword>